<feature type="compositionally biased region" description="Basic and acidic residues" evidence="1">
    <location>
        <begin position="479"/>
        <end position="498"/>
    </location>
</feature>
<dbReference type="InterPro" id="IPR040126">
    <property type="entry name" value="STOX1/2"/>
</dbReference>
<comment type="caution">
    <text evidence="3">The sequence shown here is derived from an EMBL/GenBank/DDBJ whole genome shotgun (WGS) entry which is preliminary data.</text>
</comment>
<feature type="domain" description="Winged helix Storkhead-box1" evidence="2">
    <location>
        <begin position="149"/>
        <end position="227"/>
    </location>
</feature>
<evidence type="ECO:0000256" key="1">
    <source>
        <dbReference type="SAM" id="MobiDB-lite"/>
    </source>
</evidence>
<dbReference type="Pfam" id="PF10264">
    <property type="entry name" value="WHD_Storkhead"/>
    <property type="match status" value="1"/>
</dbReference>
<feature type="region of interest" description="Disordered" evidence="1">
    <location>
        <begin position="700"/>
        <end position="736"/>
    </location>
</feature>
<reference evidence="3" key="1">
    <citation type="submission" date="2020-08" db="EMBL/GenBank/DDBJ databases">
        <title>Multicomponent nature underlies the extraordinary mechanical properties of spider dragline silk.</title>
        <authorList>
            <person name="Kono N."/>
            <person name="Nakamura H."/>
            <person name="Mori M."/>
            <person name="Yoshida Y."/>
            <person name="Ohtoshi R."/>
            <person name="Malay A.D."/>
            <person name="Moran D.A.P."/>
            <person name="Tomita M."/>
            <person name="Numata K."/>
            <person name="Arakawa K."/>
        </authorList>
    </citation>
    <scope>NUCLEOTIDE SEQUENCE</scope>
</reference>
<feature type="region of interest" description="Disordered" evidence="1">
    <location>
        <begin position="29"/>
        <end position="56"/>
    </location>
</feature>
<dbReference type="EMBL" id="BMAW01087746">
    <property type="protein sequence ID" value="GFS31354.1"/>
    <property type="molecule type" value="Genomic_DNA"/>
</dbReference>
<dbReference type="GO" id="GO:0005737">
    <property type="term" value="C:cytoplasm"/>
    <property type="evidence" value="ECO:0007669"/>
    <property type="project" value="TreeGrafter"/>
</dbReference>
<feature type="region of interest" description="Disordered" evidence="1">
    <location>
        <begin position="402"/>
        <end position="509"/>
    </location>
</feature>
<gene>
    <name evidence="3" type="primary">STOX1</name>
    <name evidence="3" type="ORF">NPIL_604681</name>
</gene>
<dbReference type="GO" id="GO:0005634">
    <property type="term" value="C:nucleus"/>
    <property type="evidence" value="ECO:0007669"/>
    <property type="project" value="TreeGrafter"/>
</dbReference>
<dbReference type="PANTHER" id="PTHR22437">
    <property type="entry name" value="WINGED HELIX DOMAIN-CONTAINING PROTEIN"/>
    <property type="match status" value="1"/>
</dbReference>
<feature type="region of interest" description="Disordered" evidence="1">
    <location>
        <begin position="316"/>
        <end position="388"/>
    </location>
</feature>
<feature type="compositionally biased region" description="Low complexity" evidence="1">
    <location>
        <begin position="708"/>
        <end position="725"/>
    </location>
</feature>
<dbReference type="InterPro" id="IPR019391">
    <property type="entry name" value="Storkhead-box_WHD"/>
</dbReference>
<feature type="region of interest" description="Disordered" evidence="1">
    <location>
        <begin position="762"/>
        <end position="825"/>
    </location>
</feature>
<dbReference type="Proteomes" id="UP000887013">
    <property type="component" value="Unassembled WGS sequence"/>
</dbReference>
<feature type="compositionally biased region" description="Polar residues" evidence="1">
    <location>
        <begin position="428"/>
        <end position="441"/>
    </location>
</feature>
<evidence type="ECO:0000313" key="3">
    <source>
        <dbReference type="EMBL" id="GFS31354.1"/>
    </source>
</evidence>
<name>A0A8X6I4Y5_NEPPI</name>
<sequence>MSPSQRLSPTKPDTNKVLLSRGLAIVLKRTGSGSSEETKNGNRKKNRRQRKESVTDKPCKGCEEIAEYEFGPEVFMDWTRENGECFWNPCLVQSVKSLEYKGFVRPTTLLVGGTDYSLEVVRSAWGRRMLRPPHGYDIVLLGDLDPVTMSLVAQTQFAPLPEALCKVVYDLTSEGIIASMQVISKRLKTTFPELTVPSDDILYKTLGTLIKERKLYHTGSGYSVVTPDTFRLLAMSPPLERQMLLTNEEAIVRLHGTAYAVDDGRTTCTQTKQQEMLTTWSSAERIVEPRKPGTPIGKLKRCHSLKLLRIRDKEKLSRSNSFKSTGTSPGPNQDFKSDIENTDTIKKEKSPSMFSKWFRRGRSDKSRAKTKGTSSSTQFPPRDWTDPDYVIFNSRATQTLDRSEVEYRNKGRSSSLNRTSSKDRHSQHLSSTPATPRLSNRNSHRQHPSDIYHYRSSSLSRKPPSPKQETPQAVPSKSSHQEKPPKPPEEQVKIRPRYESPFSPFSSRRKAQSLLMANEKYNTTSNGAPTLVNGKVTPYQSTDIIKSYPINNQSSFNSPLPRKTDVPVGLRRPASLVSNSTTPNIAVTEPMKQQPSMRVIPRLSLTPKEISSPNKGQLSTQTLTKTIVSNVKSTETSTKTLPVNGKEIKLGTTVDVEISLGKIPQNIKTLTTDLDSPVKNDHLKIATTWNQSIKSNNMKLSDLSNKSNTGIPKLTTTTNITTSLTHGPSKEGQRTLNSTETVISERIKHTPVSQRTTLLECVTGRDSPSKDTVRSSSPRSTMTSDAKSEFFSESPNTTTEVHISKDDSGFSSSASTSRPMSVSPC</sequence>
<feature type="compositionally biased region" description="Polar residues" evidence="1">
    <location>
        <begin position="774"/>
        <end position="801"/>
    </location>
</feature>
<dbReference type="GO" id="GO:0000977">
    <property type="term" value="F:RNA polymerase II transcription regulatory region sequence-specific DNA binding"/>
    <property type="evidence" value="ECO:0007669"/>
    <property type="project" value="TreeGrafter"/>
</dbReference>
<evidence type="ECO:0000259" key="2">
    <source>
        <dbReference type="Pfam" id="PF10264"/>
    </source>
</evidence>
<dbReference type="OrthoDB" id="6426984at2759"/>
<dbReference type="AlphaFoldDB" id="A0A8X6I4Y5"/>
<evidence type="ECO:0000313" key="4">
    <source>
        <dbReference type="Proteomes" id="UP000887013"/>
    </source>
</evidence>
<dbReference type="GO" id="GO:0006357">
    <property type="term" value="P:regulation of transcription by RNA polymerase II"/>
    <property type="evidence" value="ECO:0007669"/>
    <property type="project" value="InterPro"/>
</dbReference>
<feature type="compositionally biased region" description="Basic residues" evidence="1">
    <location>
        <begin position="41"/>
        <end position="50"/>
    </location>
</feature>
<organism evidence="3 4">
    <name type="scientific">Nephila pilipes</name>
    <name type="common">Giant wood spider</name>
    <name type="synonym">Nephila maculata</name>
    <dbReference type="NCBI Taxonomy" id="299642"/>
    <lineage>
        <taxon>Eukaryota</taxon>
        <taxon>Metazoa</taxon>
        <taxon>Ecdysozoa</taxon>
        <taxon>Arthropoda</taxon>
        <taxon>Chelicerata</taxon>
        <taxon>Arachnida</taxon>
        <taxon>Araneae</taxon>
        <taxon>Araneomorphae</taxon>
        <taxon>Entelegynae</taxon>
        <taxon>Araneoidea</taxon>
        <taxon>Nephilidae</taxon>
        <taxon>Nephila</taxon>
    </lineage>
</organism>
<protein>
    <submittedName>
        <fullName evidence="3">Storkhead-box protein 1</fullName>
    </submittedName>
</protein>
<accession>A0A8X6I4Y5</accession>
<dbReference type="PANTHER" id="PTHR22437:SF0">
    <property type="entry name" value="FI21431P1"/>
    <property type="match status" value="1"/>
</dbReference>
<feature type="compositionally biased region" description="Polar residues" evidence="1">
    <location>
        <begin position="318"/>
        <end position="331"/>
    </location>
</feature>
<keyword evidence="4" id="KW-1185">Reference proteome</keyword>
<feature type="compositionally biased region" description="Basic and acidic residues" evidence="1">
    <location>
        <begin position="335"/>
        <end position="350"/>
    </location>
</feature>
<proteinExistence type="predicted"/>